<dbReference type="Proteomes" id="UP000017819">
    <property type="component" value="Unassembled WGS sequence"/>
</dbReference>
<sequence>MKALIYVQHLLGSGQAVRMAGLAAALSEAGVETVLATGSRLPPFARDGTYEVVELPFARARNALASAVVDDRGTVIDDRWRSRRRARLLHLFEDIRPDLLVIEGWPFGQRHFDFELNDLVAAARQREAPPLVVCALADAVPFAGDGSVEAGIIERIRNGIDLVLVNGDPRFLPFKASFDAAGEIEDGLLYTGYVHLGEDAPSTAGPDGAGEILVSCGSGAVGDLLLTTALKARPLSGARDLRWRLLIGNDMDDLMLSRLASEAPPGVVVERARRDFPNLLKRARLSVSQAGYNTVADLLASGCPGVLVPFARGGETEQTLRAAALARAGAAIAVEEFNLSPSRLAAAVDTALTLERHDLGVKLDGLRESVRQLLARAPGEGWSAA</sequence>
<dbReference type="RefSeq" id="WP_023431704.1">
    <property type="nucleotide sequence ID" value="NZ_AWXZ01000018.1"/>
</dbReference>
<organism evidence="2 3">
    <name type="scientific">Lutibaculum baratangense AMV1</name>
    <dbReference type="NCBI Taxonomy" id="631454"/>
    <lineage>
        <taxon>Bacteria</taxon>
        <taxon>Pseudomonadati</taxon>
        <taxon>Pseudomonadota</taxon>
        <taxon>Alphaproteobacteria</taxon>
        <taxon>Hyphomicrobiales</taxon>
        <taxon>Tepidamorphaceae</taxon>
        <taxon>Lutibaculum</taxon>
    </lineage>
</organism>
<reference evidence="2 3" key="1">
    <citation type="journal article" date="2014" name="Genome Announc.">
        <title>Draft Genome Sequence of Lutibaculum baratangense Strain AMV1T, Isolated from a Mud Volcano in Andamans, India.</title>
        <authorList>
            <person name="Singh A."/>
            <person name="Sreenivas A."/>
            <person name="Sathyanarayana Reddy G."/>
            <person name="Pinnaka A.K."/>
            <person name="Shivaji S."/>
        </authorList>
    </citation>
    <scope>NUCLEOTIDE SEQUENCE [LARGE SCALE GENOMIC DNA]</scope>
    <source>
        <strain evidence="2 3">AMV1</strain>
    </source>
</reference>
<accession>V4RK69</accession>
<keyword evidence="3" id="KW-1185">Reference proteome</keyword>
<dbReference type="Gene3D" id="3.40.50.2000">
    <property type="entry name" value="Glycogen Phosphorylase B"/>
    <property type="match status" value="1"/>
</dbReference>
<dbReference type="STRING" id="631454.N177_1562"/>
<dbReference type="AlphaFoldDB" id="V4RK69"/>
<dbReference type="eggNOG" id="COG4671">
    <property type="taxonomic scope" value="Bacteria"/>
</dbReference>
<dbReference type="PATRIC" id="fig|631454.5.peg.1543"/>
<dbReference type="PANTHER" id="PTHR21015:SF28">
    <property type="entry name" value="SLL1722 PROTEIN"/>
    <property type="match status" value="1"/>
</dbReference>
<name>V4RK69_9HYPH</name>
<protein>
    <recommendedName>
        <fullName evidence="1">Glycosyl transferase family 28 C-terminal domain-containing protein</fullName>
    </recommendedName>
</protein>
<dbReference type="SUPFAM" id="SSF53756">
    <property type="entry name" value="UDP-Glycosyltransferase/glycogen phosphorylase"/>
    <property type="match status" value="1"/>
</dbReference>
<dbReference type="EMBL" id="AWXZ01000018">
    <property type="protein sequence ID" value="ESR25729.1"/>
    <property type="molecule type" value="Genomic_DNA"/>
</dbReference>
<evidence type="ECO:0000259" key="1">
    <source>
        <dbReference type="Pfam" id="PF04101"/>
    </source>
</evidence>
<dbReference type="InterPro" id="IPR007235">
    <property type="entry name" value="Glyco_trans_28_C"/>
</dbReference>
<dbReference type="OrthoDB" id="503443at2"/>
<feature type="domain" description="Glycosyl transferase family 28 C-terminal" evidence="1">
    <location>
        <begin position="213"/>
        <end position="352"/>
    </location>
</feature>
<dbReference type="GO" id="GO:0016758">
    <property type="term" value="F:hexosyltransferase activity"/>
    <property type="evidence" value="ECO:0007669"/>
    <property type="project" value="InterPro"/>
</dbReference>
<proteinExistence type="predicted"/>
<evidence type="ECO:0000313" key="2">
    <source>
        <dbReference type="EMBL" id="ESR25729.1"/>
    </source>
</evidence>
<gene>
    <name evidence="2" type="ORF">N177_1562</name>
</gene>
<dbReference type="PANTHER" id="PTHR21015">
    <property type="entry name" value="UDP-N-ACETYLGLUCOSAMINE--N-ACETYLMURAMYL-(PENTAPEPTIDE) PYROPHOSPHORYL-UNDECAPRENOL N-ACETYLGLUCOSAMINE TRANSFERASE 1"/>
    <property type="match status" value="1"/>
</dbReference>
<comment type="caution">
    <text evidence="2">The sequence shown here is derived from an EMBL/GenBank/DDBJ whole genome shotgun (WGS) entry which is preliminary data.</text>
</comment>
<dbReference type="Pfam" id="PF04101">
    <property type="entry name" value="Glyco_tran_28_C"/>
    <property type="match status" value="1"/>
</dbReference>
<evidence type="ECO:0000313" key="3">
    <source>
        <dbReference type="Proteomes" id="UP000017819"/>
    </source>
</evidence>